<dbReference type="SFLD" id="SFLDG00002">
    <property type="entry name" value="C1.7:_P-type_atpase_like"/>
    <property type="match status" value="1"/>
</dbReference>
<dbReference type="InterPro" id="IPR023299">
    <property type="entry name" value="ATPase_P-typ_cyto_dom_N"/>
</dbReference>
<feature type="transmembrane region" description="Helical" evidence="8">
    <location>
        <begin position="47"/>
        <end position="70"/>
    </location>
</feature>
<dbReference type="Pfam" id="PF00702">
    <property type="entry name" value="Hydrolase"/>
    <property type="match status" value="1"/>
</dbReference>
<protein>
    <submittedName>
        <fullName evidence="10">Cation-translocating P-type ATPase</fullName>
    </submittedName>
</protein>
<dbReference type="PANTHER" id="PTHR42861">
    <property type="entry name" value="CALCIUM-TRANSPORTING ATPASE"/>
    <property type="match status" value="1"/>
</dbReference>
<reference evidence="10" key="1">
    <citation type="submission" date="2020-07" db="EMBL/GenBank/DDBJ databases">
        <title>Huge and variable diversity of episymbiotic CPR bacteria and DPANN archaea in groundwater ecosystems.</title>
        <authorList>
            <person name="He C.Y."/>
            <person name="Keren R."/>
            <person name="Whittaker M."/>
            <person name="Farag I.F."/>
            <person name="Doudna J."/>
            <person name="Cate J.H.D."/>
            <person name="Banfield J.F."/>
        </authorList>
    </citation>
    <scope>NUCLEOTIDE SEQUENCE</scope>
    <source>
        <strain evidence="10">NC_groundwater_580_Pr5_B-0.1um_64_19</strain>
    </source>
</reference>
<proteinExistence type="predicted"/>
<dbReference type="GO" id="GO:0016887">
    <property type="term" value="F:ATP hydrolysis activity"/>
    <property type="evidence" value="ECO:0007669"/>
    <property type="project" value="InterPro"/>
</dbReference>
<feature type="transmembrane region" description="Helical" evidence="8">
    <location>
        <begin position="805"/>
        <end position="826"/>
    </location>
</feature>
<dbReference type="SUPFAM" id="SSF56784">
    <property type="entry name" value="HAD-like"/>
    <property type="match status" value="1"/>
</dbReference>
<dbReference type="Gene3D" id="3.40.50.1000">
    <property type="entry name" value="HAD superfamily/HAD-like"/>
    <property type="match status" value="1"/>
</dbReference>
<dbReference type="InterPro" id="IPR059000">
    <property type="entry name" value="ATPase_P-type_domA"/>
</dbReference>
<sequence>MSPALTARTTPPKADLRGLSAAEVRSRQQLEGYNELPTRGPSSLPRLVIHVVREPMLALLLAVGVVYVFLGDLREAVALLVASLLMLTITLVQEYRTDRTLFALRNLASPRALVLRDGEQVRIAAREVVRGDVVLIAEGDRVPADGALLAAVNLSADESLLTGESLSVSKSADSPGEQRLLFASTLVTQGYGSFEVTAIGAGTRVGAIGASTAAIAPERTPLQREIGRWVTVLAILGLLSCAVLMLAYVLLGRGWLNGVLAGLTLAISMIPEELPVILTVFFALGAWRIAQRRVLARRIAAIEALGAATVLCVDKTGTLTMNRMSVARLFVSGQQADVSGGAEVPEGFHDLAKSMFLASRENVADPMEVAFREFSSGFAPGVPSDLSAAREYPLTSAVPAMSRAWGSRLDRYQVAAKGAPEVIARFCRLDAVATESVLRAVRSMAGNGLRVLGVAAGEHNGELPASQQEFVFRFAGLVGVADPVRGGVPEAVRSAHEAGIRVVIVTGDHLATAQDVARQAGLADRERALTGQDIARMSDAELKDAAASTVIFSRITPEQKLRILRALQAAGEVVGMTGDGVNDAPALKAADAGIAMGARGTDVAREAAALVLLDDNFASIIAAIALGRQIYANIRKAITYALAIHVPIMGLALLPVLLQWPTLLLPLHIVLLELVIDPACAIAFEAEPADPSSMRRPPRSARAKLLDRRRAGLAFLEGGGVLAVLLVAYGICLGEGYPVAEARTLVFVALIVANLALIWTNRSSRRTIPQLLASANRPLWYVTAGALLTVVLLLSVPLLRELFGFTGWSWEVGVAVLAGANTVFWFELLKLFRPRHPASTMPA</sequence>
<dbReference type="InterPro" id="IPR018303">
    <property type="entry name" value="ATPase_P-typ_P_site"/>
</dbReference>
<feature type="transmembrane region" description="Helical" evidence="8">
    <location>
        <begin position="737"/>
        <end position="759"/>
    </location>
</feature>
<dbReference type="InterPro" id="IPR044492">
    <property type="entry name" value="P_typ_ATPase_HD_dom"/>
</dbReference>
<evidence type="ECO:0000256" key="2">
    <source>
        <dbReference type="ARBA" id="ARBA00022692"/>
    </source>
</evidence>
<evidence type="ECO:0000256" key="1">
    <source>
        <dbReference type="ARBA" id="ARBA00004141"/>
    </source>
</evidence>
<evidence type="ECO:0000256" key="5">
    <source>
        <dbReference type="ARBA" id="ARBA00022967"/>
    </source>
</evidence>
<dbReference type="NCBIfam" id="TIGR01494">
    <property type="entry name" value="ATPase_P-type"/>
    <property type="match status" value="2"/>
</dbReference>
<dbReference type="Gene3D" id="2.70.150.10">
    <property type="entry name" value="Calcium-transporting ATPase, cytoplasmic transduction domain A"/>
    <property type="match status" value="1"/>
</dbReference>
<evidence type="ECO:0000313" key="10">
    <source>
        <dbReference type="EMBL" id="MBI2677704.1"/>
    </source>
</evidence>
<dbReference type="Proteomes" id="UP000779809">
    <property type="component" value="Unassembled WGS sequence"/>
</dbReference>
<keyword evidence="7 8" id="KW-0472">Membrane</keyword>
<dbReference type="PRINTS" id="PR00119">
    <property type="entry name" value="CATATPASE"/>
</dbReference>
<comment type="caution">
    <text evidence="10">The sequence shown here is derived from an EMBL/GenBank/DDBJ whole genome shotgun (WGS) entry which is preliminary data.</text>
</comment>
<dbReference type="InterPro" id="IPR006068">
    <property type="entry name" value="ATPase_P-typ_cation-transptr_C"/>
</dbReference>
<dbReference type="GO" id="GO:0016020">
    <property type="term" value="C:membrane"/>
    <property type="evidence" value="ECO:0007669"/>
    <property type="project" value="UniProtKB-SubCell"/>
</dbReference>
<dbReference type="SUPFAM" id="SSF81665">
    <property type="entry name" value="Calcium ATPase, transmembrane domain M"/>
    <property type="match status" value="1"/>
</dbReference>
<feature type="transmembrane region" description="Helical" evidence="8">
    <location>
        <begin position="664"/>
        <end position="686"/>
    </location>
</feature>
<evidence type="ECO:0000256" key="6">
    <source>
        <dbReference type="ARBA" id="ARBA00022989"/>
    </source>
</evidence>
<feature type="transmembrane region" description="Helical" evidence="8">
    <location>
        <begin position="263"/>
        <end position="287"/>
    </location>
</feature>
<name>A0A932A6P8_9BACT</name>
<dbReference type="Gene3D" id="1.20.1110.10">
    <property type="entry name" value="Calcium-transporting ATPase, transmembrane domain"/>
    <property type="match status" value="1"/>
</dbReference>
<dbReference type="SUPFAM" id="SSF81653">
    <property type="entry name" value="Calcium ATPase, transduction domain A"/>
    <property type="match status" value="1"/>
</dbReference>
<evidence type="ECO:0000256" key="4">
    <source>
        <dbReference type="ARBA" id="ARBA00022840"/>
    </source>
</evidence>
<feature type="domain" description="Cation-transporting P-type ATPase N-terminal" evidence="9">
    <location>
        <begin position="4"/>
        <end position="72"/>
    </location>
</feature>
<accession>A0A932A6P8</accession>
<evidence type="ECO:0000256" key="3">
    <source>
        <dbReference type="ARBA" id="ARBA00022741"/>
    </source>
</evidence>
<keyword evidence="3" id="KW-0547">Nucleotide-binding</keyword>
<dbReference type="GO" id="GO:0005524">
    <property type="term" value="F:ATP binding"/>
    <property type="evidence" value="ECO:0007669"/>
    <property type="project" value="UniProtKB-KW"/>
</dbReference>
<dbReference type="InterPro" id="IPR004014">
    <property type="entry name" value="ATPase_P-typ_cation-transptr_N"/>
</dbReference>
<dbReference type="SFLD" id="SFLDS00003">
    <property type="entry name" value="Haloacid_Dehalogenase"/>
    <property type="match status" value="1"/>
</dbReference>
<dbReference type="PRINTS" id="PR00120">
    <property type="entry name" value="HATPASE"/>
</dbReference>
<evidence type="ECO:0000313" key="11">
    <source>
        <dbReference type="Proteomes" id="UP000779809"/>
    </source>
</evidence>
<keyword evidence="5" id="KW-1278">Translocase</keyword>
<dbReference type="Pfam" id="PF00122">
    <property type="entry name" value="E1-E2_ATPase"/>
    <property type="match status" value="1"/>
</dbReference>
<dbReference type="InterPro" id="IPR023298">
    <property type="entry name" value="ATPase_P-typ_TM_dom_sf"/>
</dbReference>
<dbReference type="EMBL" id="JACPNR010000004">
    <property type="protein sequence ID" value="MBI2677704.1"/>
    <property type="molecule type" value="Genomic_DNA"/>
</dbReference>
<dbReference type="InterPro" id="IPR036412">
    <property type="entry name" value="HAD-like_sf"/>
</dbReference>
<dbReference type="SFLD" id="SFLDF00027">
    <property type="entry name" value="p-type_atpase"/>
    <property type="match status" value="1"/>
</dbReference>
<evidence type="ECO:0000256" key="8">
    <source>
        <dbReference type="SAM" id="Phobius"/>
    </source>
</evidence>
<dbReference type="SMART" id="SM00831">
    <property type="entry name" value="Cation_ATPase_N"/>
    <property type="match status" value="1"/>
</dbReference>
<dbReference type="InterPro" id="IPR001757">
    <property type="entry name" value="P_typ_ATPase"/>
</dbReference>
<keyword evidence="4" id="KW-0067">ATP-binding</keyword>
<keyword evidence="2 8" id="KW-0812">Transmembrane</keyword>
<evidence type="ECO:0000256" key="7">
    <source>
        <dbReference type="ARBA" id="ARBA00023136"/>
    </source>
</evidence>
<dbReference type="PROSITE" id="PS00154">
    <property type="entry name" value="ATPASE_E1_E2"/>
    <property type="match status" value="1"/>
</dbReference>
<dbReference type="Pfam" id="PF00689">
    <property type="entry name" value="Cation_ATPase_C"/>
    <property type="match status" value="1"/>
</dbReference>
<organism evidence="10 11">
    <name type="scientific">Candidatus Korobacter versatilis</name>
    <dbReference type="NCBI Taxonomy" id="658062"/>
    <lineage>
        <taxon>Bacteria</taxon>
        <taxon>Pseudomonadati</taxon>
        <taxon>Acidobacteriota</taxon>
        <taxon>Terriglobia</taxon>
        <taxon>Terriglobales</taxon>
        <taxon>Candidatus Korobacteraceae</taxon>
        <taxon>Candidatus Korobacter</taxon>
    </lineage>
</organism>
<comment type="subcellular location">
    <subcellularLocation>
        <location evidence="1">Membrane</location>
        <topology evidence="1">Multi-pass membrane protein</topology>
    </subcellularLocation>
</comment>
<feature type="transmembrane region" description="Helical" evidence="8">
    <location>
        <begin position="779"/>
        <end position="799"/>
    </location>
</feature>
<evidence type="ECO:0000259" key="9">
    <source>
        <dbReference type="SMART" id="SM00831"/>
    </source>
</evidence>
<dbReference type="Pfam" id="PF00690">
    <property type="entry name" value="Cation_ATPase_N"/>
    <property type="match status" value="1"/>
</dbReference>
<feature type="transmembrane region" description="Helical" evidence="8">
    <location>
        <begin position="229"/>
        <end position="251"/>
    </location>
</feature>
<dbReference type="Gene3D" id="3.40.1110.10">
    <property type="entry name" value="Calcium-transporting ATPase, cytoplasmic domain N"/>
    <property type="match status" value="1"/>
</dbReference>
<feature type="transmembrane region" description="Helical" evidence="8">
    <location>
        <begin position="637"/>
        <end position="658"/>
    </location>
</feature>
<keyword evidence="6 8" id="KW-1133">Transmembrane helix</keyword>
<dbReference type="InterPro" id="IPR023214">
    <property type="entry name" value="HAD_sf"/>
</dbReference>
<feature type="transmembrane region" description="Helical" evidence="8">
    <location>
        <begin position="711"/>
        <end position="731"/>
    </location>
</feature>
<feature type="transmembrane region" description="Helical" evidence="8">
    <location>
        <begin position="76"/>
        <end position="95"/>
    </location>
</feature>
<dbReference type="InterPro" id="IPR008250">
    <property type="entry name" value="ATPase_P-typ_transduc_dom_A_sf"/>
</dbReference>
<gene>
    <name evidence="10" type="ORF">HYX28_02870</name>
</gene>
<dbReference type="AlphaFoldDB" id="A0A932A6P8"/>